<keyword evidence="5" id="KW-0418">Kinase</keyword>
<proteinExistence type="predicted"/>
<dbReference type="SMART" id="SM00388">
    <property type="entry name" value="HisKA"/>
    <property type="match status" value="1"/>
</dbReference>
<accession>A0A4R2H815</accession>
<dbReference type="PROSITE" id="PS50109">
    <property type="entry name" value="HIS_KIN"/>
    <property type="match status" value="1"/>
</dbReference>
<dbReference type="SUPFAM" id="SSF47384">
    <property type="entry name" value="Homodimeric domain of signal transducing histidine kinase"/>
    <property type="match status" value="1"/>
</dbReference>
<dbReference type="GO" id="GO:0006355">
    <property type="term" value="P:regulation of DNA-templated transcription"/>
    <property type="evidence" value="ECO:0007669"/>
    <property type="project" value="InterPro"/>
</dbReference>
<keyword evidence="6" id="KW-0902">Two-component regulatory system</keyword>
<evidence type="ECO:0000256" key="5">
    <source>
        <dbReference type="ARBA" id="ARBA00022777"/>
    </source>
</evidence>
<dbReference type="Gene3D" id="3.30.565.10">
    <property type="entry name" value="Histidine kinase-like ATPase, C-terminal domain"/>
    <property type="match status" value="1"/>
</dbReference>
<sequence length="483" mass="54838">MEPAIPEENYKTKYIESEKRFRKIFSLTSAATKIIDENLVILEVNDALIDLMGYTREEICGKKILDFAIKPYIQSWQKLQHEMWAHGKPFFKLEACLKKKNGDVVWVHVTTILFNDGYKRFAYSMLDDYTFMRSYHESEKRLNMSLQYSRMAVFELNLENGDLVPSQGLNEILGINLNQAQLDINMLANCFIEDDAKDLQNLLKKMPEESSIDFVGRVNTGSGIKWVRLQGRTEADENNIQKLLGTIQDISKEKQADQYKDDFISIASHELRTPITILSGTLQLLDRNKPDGDLKLSGLIEQANKSLKKVTILIEDLLNASKMNEGQLHLNKQPFNIVEAVNECCAHINREGIYQILVEGDLSTDIYGDADRIQQVIINFVNNAIKYAPDEKIITIKAIDEGDVVKVSVIDSGPGIDQEKAEHLFDRYYRVDSKGSQYSGLGLGLYISAEIIKKHGGKIGVNSVNGNGSEFWFILPKQNQQIN</sequence>
<dbReference type="AlphaFoldDB" id="A0A4R2H815"/>
<feature type="domain" description="Histidine kinase" evidence="7">
    <location>
        <begin position="266"/>
        <end position="479"/>
    </location>
</feature>
<dbReference type="NCBIfam" id="TIGR00229">
    <property type="entry name" value="sensory_box"/>
    <property type="match status" value="1"/>
</dbReference>
<gene>
    <name evidence="10" type="ORF">EV200_106206</name>
    <name evidence="9" type="ORF">GCM10011413_34990</name>
</gene>
<dbReference type="Proteomes" id="UP000622648">
    <property type="component" value="Unassembled WGS sequence"/>
</dbReference>
<evidence type="ECO:0000313" key="12">
    <source>
        <dbReference type="Proteomes" id="UP000622648"/>
    </source>
</evidence>
<dbReference type="EC" id="2.7.13.3" evidence="2"/>
<protein>
    <recommendedName>
        <fullName evidence="2">histidine kinase</fullName>
        <ecNumber evidence="2">2.7.13.3</ecNumber>
    </recommendedName>
</protein>
<evidence type="ECO:0000256" key="3">
    <source>
        <dbReference type="ARBA" id="ARBA00022553"/>
    </source>
</evidence>
<dbReference type="Pfam" id="PF02518">
    <property type="entry name" value="HATPase_c"/>
    <property type="match status" value="1"/>
</dbReference>
<dbReference type="GO" id="GO:0000155">
    <property type="term" value="F:phosphorelay sensor kinase activity"/>
    <property type="evidence" value="ECO:0007669"/>
    <property type="project" value="InterPro"/>
</dbReference>
<reference evidence="9" key="4">
    <citation type="submission" date="2024-05" db="EMBL/GenBank/DDBJ databases">
        <authorList>
            <person name="Sun Q."/>
            <person name="Zhou Y."/>
        </authorList>
    </citation>
    <scope>NUCLEOTIDE SEQUENCE</scope>
    <source>
        <strain evidence="9">CGMCC 1.15644</strain>
    </source>
</reference>
<dbReference type="CDD" id="cd00130">
    <property type="entry name" value="PAS"/>
    <property type="match status" value="1"/>
</dbReference>
<dbReference type="EMBL" id="BMJO01000006">
    <property type="protein sequence ID" value="GGE65537.1"/>
    <property type="molecule type" value="Genomic_DNA"/>
</dbReference>
<evidence type="ECO:0000259" key="8">
    <source>
        <dbReference type="PROSITE" id="PS50112"/>
    </source>
</evidence>
<dbReference type="EMBL" id="SLWO01000006">
    <property type="protein sequence ID" value="TCO22564.1"/>
    <property type="molecule type" value="Genomic_DNA"/>
</dbReference>
<evidence type="ECO:0000256" key="1">
    <source>
        <dbReference type="ARBA" id="ARBA00000085"/>
    </source>
</evidence>
<dbReference type="Pfam" id="PF00512">
    <property type="entry name" value="HisKA"/>
    <property type="match status" value="1"/>
</dbReference>
<evidence type="ECO:0000259" key="7">
    <source>
        <dbReference type="PROSITE" id="PS50109"/>
    </source>
</evidence>
<feature type="domain" description="PAS" evidence="8">
    <location>
        <begin position="17"/>
        <end position="65"/>
    </location>
</feature>
<evidence type="ECO:0000256" key="4">
    <source>
        <dbReference type="ARBA" id="ARBA00022679"/>
    </source>
</evidence>
<dbReference type="FunFam" id="3.30.565.10:FF:000006">
    <property type="entry name" value="Sensor histidine kinase WalK"/>
    <property type="match status" value="1"/>
</dbReference>
<comment type="catalytic activity">
    <reaction evidence="1">
        <text>ATP + protein L-histidine = ADP + protein N-phospho-L-histidine.</text>
        <dbReference type="EC" id="2.7.13.3"/>
    </reaction>
</comment>
<dbReference type="SMART" id="SM00387">
    <property type="entry name" value="HATPase_c"/>
    <property type="match status" value="1"/>
</dbReference>
<evidence type="ECO:0000313" key="10">
    <source>
        <dbReference type="EMBL" id="TCO22564.1"/>
    </source>
</evidence>
<evidence type="ECO:0000256" key="6">
    <source>
        <dbReference type="ARBA" id="ARBA00023012"/>
    </source>
</evidence>
<keyword evidence="12" id="KW-1185">Reference proteome</keyword>
<dbReference type="Gene3D" id="3.30.450.20">
    <property type="entry name" value="PAS domain"/>
    <property type="match status" value="2"/>
</dbReference>
<dbReference type="InterPro" id="IPR003594">
    <property type="entry name" value="HATPase_dom"/>
</dbReference>
<dbReference type="PANTHER" id="PTHR43711:SF1">
    <property type="entry name" value="HISTIDINE KINASE 1"/>
    <property type="match status" value="1"/>
</dbReference>
<dbReference type="PANTHER" id="PTHR43711">
    <property type="entry name" value="TWO-COMPONENT HISTIDINE KINASE"/>
    <property type="match status" value="1"/>
</dbReference>
<evidence type="ECO:0000256" key="2">
    <source>
        <dbReference type="ARBA" id="ARBA00012438"/>
    </source>
</evidence>
<keyword evidence="4" id="KW-0808">Transferase</keyword>
<dbReference type="Gene3D" id="1.10.287.130">
    <property type="match status" value="1"/>
</dbReference>
<reference evidence="10 11" key="3">
    <citation type="submission" date="2019-03" db="EMBL/GenBank/DDBJ databases">
        <title>Genomic Encyclopedia of Type Strains, Phase IV (KMG-IV): sequencing the most valuable type-strain genomes for metagenomic binning, comparative biology and taxonomic classification.</title>
        <authorList>
            <person name="Goeker M."/>
        </authorList>
    </citation>
    <scope>NUCLEOTIDE SEQUENCE [LARGE SCALE GENOMIC DNA]</scope>
    <source>
        <strain evidence="10 11">DSM 103236</strain>
    </source>
</reference>
<dbReference type="SUPFAM" id="SSF55874">
    <property type="entry name" value="ATPase domain of HSP90 chaperone/DNA topoisomerase II/histidine kinase"/>
    <property type="match status" value="1"/>
</dbReference>
<dbReference type="InterPro" id="IPR000014">
    <property type="entry name" value="PAS"/>
</dbReference>
<dbReference type="InterPro" id="IPR003661">
    <property type="entry name" value="HisK_dim/P_dom"/>
</dbReference>
<dbReference type="InterPro" id="IPR004358">
    <property type="entry name" value="Sig_transdc_His_kin-like_C"/>
</dbReference>
<dbReference type="InterPro" id="IPR050736">
    <property type="entry name" value="Sensor_HK_Regulatory"/>
</dbReference>
<dbReference type="PRINTS" id="PR00344">
    <property type="entry name" value="BCTRLSENSOR"/>
</dbReference>
<dbReference type="InterPro" id="IPR005467">
    <property type="entry name" value="His_kinase_dom"/>
</dbReference>
<dbReference type="CDD" id="cd00075">
    <property type="entry name" value="HATPase"/>
    <property type="match status" value="1"/>
</dbReference>
<reference evidence="9" key="1">
    <citation type="journal article" date="2014" name="Int. J. Syst. Evol. Microbiol.">
        <title>Complete genome of a new Firmicutes species belonging to the dominant human colonic microbiota ('Ruminococcus bicirculans') reveals two chromosomes and a selective capacity to utilize plant glucans.</title>
        <authorList>
            <consortium name="NISC Comparative Sequencing Program"/>
            <person name="Wegmann U."/>
            <person name="Louis P."/>
            <person name="Goesmann A."/>
            <person name="Henrissat B."/>
            <person name="Duncan S.H."/>
            <person name="Flint H.J."/>
        </authorList>
    </citation>
    <scope>NUCLEOTIDE SEQUENCE</scope>
    <source>
        <strain evidence="9">CGMCC 1.15644</strain>
    </source>
</reference>
<dbReference type="InterPro" id="IPR036890">
    <property type="entry name" value="HATPase_C_sf"/>
</dbReference>
<dbReference type="PROSITE" id="PS50112">
    <property type="entry name" value="PAS"/>
    <property type="match status" value="1"/>
</dbReference>
<evidence type="ECO:0000313" key="9">
    <source>
        <dbReference type="EMBL" id="GGE65537.1"/>
    </source>
</evidence>
<dbReference type="InterPro" id="IPR036097">
    <property type="entry name" value="HisK_dim/P_sf"/>
</dbReference>
<organism evidence="10 11">
    <name type="scientific">Pedobacter psychrotolerans</name>
    <dbReference type="NCBI Taxonomy" id="1843235"/>
    <lineage>
        <taxon>Bacteria</taxon>
        <taxon>Pseudomonadati</taxon>
        <taxon>Bacteroidota</taxon>
        <taxon>Sphingobacteriia</taxon>
        <taxon>Sphingobacteriales</taxon>
        <taxon>Sphingobacteriaceae</taxon>
        <taxon>Pedobacter</taxon>
    </lineage>
</organism>
<dbReference type="SUPFAM" id="SSF55785">
    <property type="entry name" value="PYP-like sensor domain (PAS domain)"/>
    <property type="match status" value="2"/>
</dbReference>
<dbReference type="Pfam" id="PF00989">
    <property type="entry name" value="PAS"/>
    <property type="match status" value="1"/>
</dbReference>
<dbReference type="Proteomes" id="UP000295684">
    <property type="component" value="Unassembled WGS sequence"/>
</dbReference>
<reference evidence="12" key="2">
    <citation type="journal article" date="2019" name="Int. J. Syst. Evol. Microbiol.">
        <title>The Global Catalogue of Microorganisms (GCM) 10K type strain sequencing project: providing services to taxonomists for standard genome sequencing and annotation.</title>
        <authorList>
            <consortium name="The Broad Institute Genomics Platform"/>
            <consortium name="The Broad Institute Genome Sequencing Center for Infectious Disease"/>
            <person name="Wu L."/>
            <person name="Ma J."/>
        </authorList>
    </citation>
    <scope>NUCLEOTIDE SEQUENCE [LARGE SCALE GENOMIC DNA]</scope>
    <source>
        <strain evidence="12">CGMCC 1.15644</strain>
    </source>
</reference>
<dbReference type="CDD" id="cd00082">
    <property type="entry name" value="HisKA"/>
    <property type="match status" value="1"/>
</dbReference>
<dbReference type="SMART" id="SM00091">
    <property type="entry name" value="PAS"/>
    <property type="match status" value="2"/>
</dbReference>
<dbReference type="InterPro" id="IPR013767">
    <property type="entry name" value="PAS_fold"/>
</dbReference>
<dbReference type="InterPro" id="IPR035965">
    <property type="entry name" value="PAS-like_dom_sf"/>
</dbReference>
<evidence type="ECO:0000313" key="11">
    <source>
        <dbReference type="Proteomes" id="UP000295684"/>
    </source>
</evidence>
<keyword evidence="3" id="KW-0597">Phosphoprotein</keyword>
<name>A0A4R2H815_9SPHI</name>
<comment type="caution">
    <text evidence="10">The sequence shown here is derived from an EMBL/GenBank/DDBJ whole genome shotgun (WGS) entry which is preliminary data.</text>
</comment>